<dbReference type="GO" id="GO:0016840">
    <property type="term" value="F:carbon-nitrogen lyase activity"/>
    <property type="evidence" value="ECO:0007669"/>
    <property type="project" value="UniProtKB-UniRule"/>
</dbReference>
<comment type="cofactor">
    <cofactor evidence="8">
        <name>[4Fe-4S] cluster</name>
        <dbReference type="ChEBI" id="CHEBI:49883"/>
    </cofactor>
    <text evidence="8">Binds 1 [4Fe-4S] cluster. The cluster is coordinated with 3 cysteines and an exchangeable S-adenosyl-L-methionine.</text>
</comment>
<keyword evidence="5 8" id="KW-0408">Iron</keyword>
<evidence type="ECO:0000256" key="7">
    <source>
        <dbReference type="ARBA" id="ARBA00023239"/>
    </source>
</evidence>
<dbReference type="Gene3D" id="3.20.20.70">
    <property type="entry name" value="Aldolase class I"/>
    <property type="match status" value="1"/>
</dbReference>
<gene>
    <name evidence="8" type="primary">queE</name>
    <name evidence="10" type="ORF">Fsol_00481</name>
</gene>
<keyword evidence="4 8" id="KW-0460">Magnesium</keyword>
<feature type="binding site" evidence="8">
    <location>
        <position position="55"/>
    </location>
    <ligand>
        <name>Mg(2+)</name>
        <dbReference type="ChEBI" id="CHEBI:18420"/>
    </ligand>
</feature>
<feature type="binding site" evidence="8">
    <location>
        <begin position="52"/>
        <end position="54"/>
    </location>
    <ligand>
        <name>S-adenosyl-L-methionine</name>
        <dbReference type="ChEBI" id="CHEBI:59789"/>
    </ligand>
</feature>
<dbReference type="InterPro" id="IPR007197">
    <property type="entry name" value="rSAM"/>
</dbReference>
<organism evidence="10 11">
    <name type="scientific">Candidatus Fokinia solitaria</name>
    <dbReference type="NCBI Taxonomy" id="1802984"/>
    <lineage>
        <taxon>Bacteria</taxon>
        <taxon>Pseudomonadati</taxon>
        <taxon>Pseudomonadota</taxon>
        <taxon>Alphaproteobacteria</taxon>
        <taxon>Rickettsiales</taxon>
        <taxon>Candidatus Midichloriaceae</taxon>
        <taxon>Candidatus Fokinia</taxon>
    </lineage>
</organism>
<dbReference type="AlphaFoldDB" id="A0A2U8BSJ2"/>
<feature type="domain" description="Radical SAM core" evidence="9">
    <location>
        <begin position="33"/>
        <end position="231"/>
    </location>
</feature>
<dbReference type="Pfam" id="PF13353">
    <property type="entry name" value="Fer4_12"/>
    <property type="match status" value="1"/>
</dbReference>
<keyword evidence="2 8" id="KW-0949">S-adenosyl-L-methionine</keyword>
<feature type="binding site" evidence="8">
    <location>
        <position position="97"/>
    </location>
    <ligand>
        <name>substrate</name>
    </ligand>
</feature>
<dbReference type="EMBL" id="CP025989">
    <property type="protein sequence ID" value="AWD33275.1"/>
    <property type="molecule type" value="Genomic_DNA"/>
</dbReference>
<sequence length="231" mass="26353">MFGNNEKLNIENRDGKHLKVTEIFHTIQGEGPNAGRVAIFIRLSGCNLACSFCDTQFDKYVQLAIQDILEKVLEEKTKMYSDTEIQLNTHRILAVITGGEPFRQNIGILCQLLEENGFEVQIETNGTLYFEVPHNTTIVCSPKIVNNTYFPIRHDVLQKTIALKFIISSHLEGYGDIQEVGQQTFNIPVYVQPMDEYDQEKNSKNIDQAIKVAIKHNAIISMQLHKIMNIR</sequence>
<comment type="similarity">
    <text evidence="8">Belongs to the radical SAM superfamily. 7-carboxy-7-deazaguanine synthase family.</text>
</comment>
<evidence type="ECO:0000256" key="4">
    <source>
        <dbReference type="ARBA" id="ARBA00022842"/>
    </source>
</evidence>
<proteinExistence type="inferred from homology"/>
<dbReference type="GO" id="GO:0000287">
    <property type="term" value="F:magnesium ion binding"/>
    <property type="evidence" value="ECO:0007669"/>
    <property type="project" value="UniProtKB-UniRule"/>
</dbReference>
<evidence type="ECO:0000256" key="3">
    <source>
        <dbReference type="ARBA" id="ARBA00022723"/>
    </source>
</evidence>
<feature type="binding site" evidence="8">
    <location>
        <position position="46"/>
    </location>
    <ligand>
        <name>[4Fe-4S] cluster</name>
        <dbReference type="ChEBI" id="CHEBI:49883"/>
        <note>4Fe-4S-S-AdoMet</note>
    </ligand>
</feature>
<dbReference type="PIRSF" id="PIRSF000370">
    <property type="entry name" value="QueE"/>
    <property type="match status" value="1"/>
</dbReference>
<dbReference type="Proteomes" id="UP000244519">
    <property type="component" value="Chromosome"/>
</dbReference>
<dbReference type="InterPro" id="IPR013785">
    <property type="entry name" value="Aldolase_TIM"/>
</dbReference>
<dbReference type="GO" id="GO:0008616">
    <property type="term" value="P:tRNA queuosine(34) biosynthetic process"/>
    <property type="evidence" value="ECO:0007669"/>
    <property type="project" value="UniProtKB-UniRule"/>
</dbReference>
<dbReference type="GO" id="GO:0051539">
    <property type="term" value="F:4 iron, 4 sulfur cluster binding"/>
    <property type="evidence" value="ECO:0007669"/>
    <property type="project" value="UniProtKB-UniRule"/>
</dbReference>
<comment type="cofactor">
    <cofactor evidence="8">
        <name>S-adenosyl-L-methionine</name>
        <dbReference type="ChEBI" id="CHEBI:59789"/>
    </cofactor>
    <text evidence="8">Binds 1 S-adenosyl-L-methionine per subunit.</text>
</comment>
<dbReference type="SUPFAM" id="SSF102114">
    <property type="entry name" value="Radical SAM enzymes"/>
    <property type="match status" value="1"/>
</dbReference>
<dbReference type="SFLD" id="SFLDS00029">
    <property type="entry name" value="Radical_SAM"/>
    <property type="match status" value="1"/>
</dbReference>
<reference evidence="10 11" key="1">
    <citation type="journal article" date="2018" name="Genome Biol. Evol.">
        <title>The Genome Sequence of "Candidatus Fokinia solitaria": Insights on Reductive Evolution in Rickettsiales.</title>
        <authorList>
            <person name="Floriano A.M."/>
            <person name="Castelli M."/>
            <person name="Krenek S."/>
            <person name="Berendonk T.U."/>
            <person name="Bazzocchi C."/>
            <person name="Petroni G."/>
            <person name="Sassera D."/>
        </authorList>
    </citation>
    <scope>NUCLEOTIDE SEQUENCE [LARGE SCALE GENOMIC DNA]</scope>
    <source>
        <strain evidence="10">Rio ETE_ALG 3VII</strain>
    </source>
</reference>
<feature type="binding site" evidence="8">
    <location>
        <position position="50"/>
    </location>
    <ligand>
        <name>[4Fe-4S] cluster</name>
        <dbReference type="ChEBI" id="CHEBI:49883"/>
        <note>4Fe-4S-S-AdoMet</note>
    </ligand>
</feature>
<feature type="binding site" evidence="8">
    <location>
        <begin position="27"/>
        <end position="29"/>
    </location>
    <ligand>
        <name>substrate</name>
    </ligand>
</feature>
<evidence type="ECO:0000256" key="6">
    <source>
        <dbReference type="ARBA" id="ARBA00023014"/>
    </source>
</evidence>
<dbReference type="OrthoDB" id="9792276at2"/>
<feature type="binding site" evidence="8">
    <location>
        <position position="99"/>
    </location>
    <ligand>
        <name>S-adenosyl-L-methionine</name>
        <dbReference type="ChEBI" id="CHEBI:59789"/>
    </ligand>
</feature>
<dbReference type="PROSITE" id="PS51918">
    <property type="entry name" value="RADICAL_SAM"/>
    <property type="match status" value="1"/>
</dbReference>
<accession>A0A2U8BSJ2</accession>
<feature type="binding site" evidence="8">
    <location>
        <begin position="192"/>
        <end position="195"/>
    </location>
    <ligand>
        <name>S-adenosyl-L-methionine</name>
        <dbReference type="ChEBI" id="CHEBI:59789"/>
    </ligand>
</feature>
<dbReference type="KEGG" id="fso:Fsol_00481"/>
<keyword evidence="3 8" id="KW-0479">Metal-binding</keyword>
<feature type="binding site" evidence="8">
    <location>
        <position position="53"/>
    </location>
    <ligand>
        <name>[4Fe-4S] cluster</name>
        <dbReference type="ChEBI" id="CHEBI:49883"/>
        <note>4Fe-4S-S-AdoMet</note>
    </ligand>
</feature>
<comment type="pathway">
    <text evidence="8">Purine metabolism; 7-cyano-7-deazaguanine biosynthesis.</text>
</comment>
<dbReference type="PANTHER" id="PTHR42836">
    <property type="entry name" value="7-CARBOXY-7-DEAZAGUANINE SYNTHASE"/>
    <property type="match status" value="1"/>
</dbReference>
<comment type="catalytic activity">
    <reaction evidence="8">
        <text>6-carboxy-5,6,7,8-tetrahydropterin + H(+) = 7-carboxy-7-carbaguanine + NH4(+)</text>
        <dbReference type="Rhea" id="RHEA:27974"/>
        <dbReference type="ChEBI" id="CHEBI:15378"/>
        <dbReference type="ChEBI" id="CHEBI:28938"/>
        <dbReference type="ChEBI" id="CHEBI:61032"/>
        <dbReference type="ChEBI" id="CHEBI:61036"/>
        <dbReference type="EC" id="4.3.99.3"/>
    </reaction>
</comment>
<comment type="function">
    <text evidence="8">Catalyzes the complex heterocyclic radical-mediated conversion of 6-carboxy-5,6,7,8-tetrahydropterin (CPH4) to 7-carboxy-7-deazaguanine (CDG), a step common to the biosynthetic pathways of all 7-deazapurine-containing compounds.</text>
</comment>
<comment type="cofactor">
    <cofactor evidence="8">
        <name>Mg(2+)</name>
        <dbReference type="ChEBI" id="CHEBI:18420"/>
    </cofactor>
</comment>
<dbReference type="GO" id="GO:1904047">
    <property type="term" value="F:S-adenosyl-L-methionine binding"/>
    <property type="evidence" value="ECO:0007669"/>
    <property type="project" value="UniProtKB-UniRule"/>
</dbReference>
<evidence type="ECO:0000256" key="8">
    <source>
        <dbReference type="HAMAP-Rule" id="MF_00917"/>
    </source>
</evidence>
<keyword evidence="11" id="KW-1185">Reference proteome</keyword>
<dbReference type="EC" id="4.3.99.3" evidence="8"/>
<keyword evidence="1 8" id="KW-0004">4Fe-4S</keyword>
<dbReference type="InterPro" id="IPR058240">
    <property type="entry name" value="rSAM_sf"/>
</dbReference>
<dbReference type="PANTHER" id="PTHR42836:SF1">
    <property type="entry name" value="7-CARBOXY-7-DEAZAGUANINE SYNTHASE"/>
    <property type="match status" value="1"/>
</dbReference>
<dbReference type="InterPro" id="IPR024924">
    <property type="entry name" value="7-CO-7-deazaguanine_synth-like"/>
</dbReference>
<dbReference type="RefSeq" id="WP_108673295.1">
    <property type="nucleotide sequence ID" value="NZ_CP025989.1"/>
</dbReference>
<evidence type="ECO:0000259" key="9">
    <source>
        <dbReference type="PROSITE" id="PS51918"/>
    </source>
</evidence>
<dbReference type="UniPathway" id="UPA00391"/>
<keyword evidence="6 8" id="KW-0411">Iron-sulfur</keyword>
<evidence type="ECO:0000256" key="2">
    <source>
        <dbReference type="ARBA" id="ARBA00022691"/>
    </source>
</evidence>
<name>A0A2U8BSJ2_9RICK</name>
<evidence type="ECO:0000256" key="1">
    <source>
        <dbReference type="ARBA" id="ARBA00022485"/>
    </source>
</evidence>
<comment type="caution">
    <text evidence="8">Lacks conserved residue(s) required for the propagation of feature annotation.</text>
</comment>
<feature type="binding site" evidence="8">
    <location>
        <position position="42"/>
    </location>
    <ligand>
        <name>substrate</name>
    </ligand>
</feature>
<evidence type="ECO:0000313" key="10">
    <source>
        <dbReference type="EMBL" id="AWD33275.1"/>
    </source>
</evidence>
<dbReference type="HAMAP" id="MF_00917">
    <property type="entry name" value="QueE"/>
    <property type="match status" value="1"/>
</dbReference>
<dbReference type="CDD" id="cd01335">
    <property type="entry name" value="Radical_SAM"/>
    <property type="match status" value="1"/>
</dbReference>
<evidence type="ECO:0000256" key="5">
    <source>
        <dbReference type="ARBA" id="ARBA00023004"/>
    </source>
</evidence>
<keyword evidence="8" id="KW-0671">Queuosine biosynthesis</keyword>
<feature type="binding site" evidence="8">
    <location>
        <begin position="141"/>
        <end position="143"/>
    </location>
    <ligand>
        <name>S-adenosyl-L-methionine</name>
        <dbReference type="ChEBI" id="CHEBI:59789"/>
    </ligand>
</feature>
<evidence type="ECO:0000313" key="11">
    <source>
        <dbReference type="Proteomes" id="UP000244519"/>
    </source>
</evidence>
<keyword evidence="7 8" id="KW-0456">Lyase</keyword>
<comment type="subunit">
    <text evidence="8">Homodimer.</text>
</comment>
<protein>
    <recommendedName>
        <fullName evidence="8">7-carboxy-7-deazaguanine synthase</fullName>
        <shortName evidence="8">CDG synthase</shortName>
        <ecNumber evidence="8">4.3.99.3</ecNumber>
    </recommendedName>
    <alternativeName>
        <fullName evidence="8">Queuosine biosynthesis protein QueE</fullName>
    </alternativeName>
</protein>